<dbReference type="SUPFAM" id="SSF46911">
    <property type="entry name" value="Ribosomal protein S18"/>
    <property type="match status" value="1"/>
</dbReference>
<dbReference type="AlphaFoldDB" id="F0QQ00"/>
<proteinExistence type="inferred from homology"/>
<keyword evidence="2 4" id="KW-0689">Ribosomal protein</keyword>
<dbReference type="KEGG" id="mss:MSU_0021"/>
<evidence type="ECO:0000256" key="6">
    <source>
        <dbReference type="SAM" id="MobiDB-lite"/>
    </source>
</evidence>
<protein>
    <recommendedName>
        <fullName evidence="4">Small ribosomal subunit protein bS18</fullName>
    </recommendedName>
</protein>
<dbReference type="EMBL" id="CP002525">
    <property type="protein sequence ID" value="ADX97570.1"/>
    <property type="molecule type" value="Genomic_DNA"/>
</dbReference>
<keyword evidence="8" id="KW-1185">Reference proteome</keyword>
<evidence type="ECO:0000256" key="1">
    <source>
        <dbReference type="ARBA" id="ARBA00005589"/>
    </source>
</evidence>
<dbReference type="Gene3D" id="4.10.640.10">
    <property type="entry name" value="Ribosomal protein S18"/>
    <property type="match status" value="1"/>
</dbReference>
<accession>F0QQ00</accession>
<evidence type="ECO:0000256" key="4">
    <source>
        <dbReference type="HAMAP-Rule" id="MF_00270"/>
    </source>
</evidence>
<dbReference type="PANTHER" id="PTHR13479:SF40">
    <property type="entry name" value="SMALL RIBOSOMAL SUBUNIT PROTEIN BS18M"/>
    <property type="match status" value="1"/>
</dbReference>
<dbReference type="HAMAP" id="MF_00270">
    <property type="entry name" value="Ribosomal_bS18"/>
    <property type="match status" value="1"/>
</dbReference>
<keyword evidence="4" id="KW-0699">rRNA-binding</keyword>
<feature type="compositionally biased region" description="Polar residues" evidence="6">
    <location>
        <begin position="1"/>
        <end position="40"/>
    </location>
</feature>
<sequence>MSNVQENKENLVQNTTTQSVEENNSSTSQQQGESFSSPSEGRTRVGDSGQRTRRNKKFKKVCWLCRRGILTIDYKDTEFLKNYLKRYNKVLIHKISGNCLKHQHQLSQAIKRARYIALLPFVPE</sequence>
<evidence type="ECO:0000313" key="8">
    <source>
        <dbReference type="Proteomes" id="UP000007484"/>
    </source>
</evidence>
<evidence type="ECO:0000256" key="5">
    <source>
        <dbReference type="RuleBase" id="RU003910"/>
    </source>
</evidence>
<dbReference type="Pfam" id="PF01084">
    <property type="entry name" value="Ribosomal_S18"/>
    <property type="match status" value="1"/>
</dbReference>
<dbReference type="GO" id="GO:0070181">
    <property type="term" value="F:small ribosomal subunit rRNA binding"/>
    <property type="evidence" value="ECO:0007669"/>
    <property type="project" value="TreeGrafter"/>
</dbReference>
<dbReference type="GO" id="GO:0006412">
    <property type="term" value="P:translation"/>
    <property type="evidence" value="ECO:0007669"/>
    <property type="project" value="UniProtKB-UniRule"/>
</dbReference>
<evidence type="ECO:0000256" key="3">
    <source>
        <dbReference type="ARBA" id="ARBA00023274"/>
    </source>
</evidence>
<dbReference type="InterPro" id="IPR001648">
    <property type="entry name" value="Ribosomal_bS18"/>
</dbReference>
<keyword evidence="3 4" id="KW-0687">Ribonucleoprotein</keyword>
<dbReference type="PRINTS" id="PR00974">
    <property type="entry name" value="RIBOSOMALS18"/>
</dbReference>
<dbReference type="GO" id="GO:0022627">
    <property type="term" value="C:cytosolic small ribosomal subunit"/>
    <property type="evidence" value="ECO:0007669"/>
    <property type="project" value="TreeGrafter"/>
</dbReference>
<evidence type="ECO:0000313" key="7">
    <source>
        <dbReference type="EMBL" id="ADX97570.1"/>
    </source>
</evidence>
<dbReference type="HOGENOM" id="CLU_148710_0_1_14"/>
<dbReference type="RefSeq" id="WP_013609552.1">
    <property type="nucleotide sequence ID" value="NC_015155.1"/>
</dbReference>
<comment type="similarity">
    <text evidence="1 4 5">Belongs to the bacterial ribosomal protein bS18 family.</text>
</comment>
<name>F0QQ00_MYCSL</name>
<dbReference type="STRING" id="768700.MSU_0021"/>
<gene>
    <name evidence="4 7" type="primary">rpsR</name>
    <name evidence="7" type="ordered locus">MSU_0021</name>
</gene>
<dbReference type="PANTHER" id="PTHR13479">
    <property type="entry name" value="30S RIBOSOMAL PROTEIN S18"/>
    <property type="match status" value="1"/>
</dbReference>
<feature type="region of interest" description="Disordered" evidence="6">
    <location>
        <begin position="1"/>
        <end position="55"/>
    </location>
</feature>
<dbReference type="Proteomes" id="UP000007484">
    <property type="component" value="Chromosome"/>
</dbReference>
<comment type="subunit">
    <text evidence="4">Part of the 30S ribosomal subunit. Forms a tight heterodimer with protein bS6.</text>
</comment>
<dbReference type="GO" id="GO:0003735">
    <property type="term" value="F:structural constituent of ribosome"/>
    <property type="evidence" value="ECO:0007669"/>
    <property type="project" value="InterPro"/>
</dbReference>
<reference evidence="7 8" key="1">
    <citation type="journal article" date="2011" name="J. Bacteriol.">
        <title>Complete genome sequences of two hemotropic Mycoplasmas, Mycoplasma haemofelis strain Ohio2 and Mycoplasma suis strain Illinois.</title>
        <authorList>
            <person name="Messick J.B."/>
            <person name="Santos A.P."/>
            <person name="Guimaraes A.M."/>
        </authorList>
    </citation>
    <scope>NUCLEOTIDE SEQUENCE [LARGE SCALE GENOMIC DNA]</scope>
    <source>
        <strain evidence="7 8">Illinois</strain>
    </source>
</reference>
<evidence type="ECO:0000256" key="2">
    <source>
        <dbReference type="ARBA" id="ARBA00022980"/>
    </source>
</evidence>
<organism evidence="7 8">
    <name type="scientific">Mycoplasma suis (strain Illinois)</name>
    <dbReference type="NCBI Taxonomy" id="768700"/>
    <lineage>
        <taxon>Bacteria</taxon>
        <taxon>Bacillati</taxon>
        <taxon>Mycoplasmatota</taxon>
        <taxon>Mollicutes</taxon>
        <taxon>Mycoplasmataceae</taxon>
        <taxon>Mycoplasma</taxon>
    </lineage>
</organism>
<comment type="function">
    <text evidence="4">Binds as a heterodimer with protein bS6 to the central domain of the 16S rRNA, where it helps stabilize the platform of the 30S subunit.</text>
</comment>
<keyword evidence="4" id="KW-0694">RNA-binding</keyword>
<dbReference type="InterPro" id="IPR036870">
    <property type="entry name" value="Ribosomal_bS18_sf"/>
</dbReference>
<dbReference type="NCBIfam" id="TIGR00165">
    <property type="entry name" value="S18"/>
    <property type="match status" value="1"/>
</dbReference>